<dbReference type="Proteomes" id="UP000321224">
    <property type="component" value="Unassembled WGS sequence"/>
</dbReference>
<accession>A0A511HDN5</accession>
<comment type="caution">
    <text evidence="1">The sequence shown here is derived from an EMBL/GenBank/DDBJ whole genome shotgun (WGS) entry which is preliminary data.</text>
</comment>
<dbReference type="EMBL" id="BJVY01000018">
    <property type="protein sequence ID" value="GEL71667.1"/>
    <property type="molecule type" value="Genomic_DNA"/>
</dbReference>
<reference evidence="1 2" key="1">
    <citation type="submission" date="2019-07" db="EMBL/GenBank/DDBJ databases">
        <title>Whole genome shotgun sequence of Myxococcus virescens NBRC 100334.</title>
        <authorList>
            <person name="Hosoyama A."/>
            <person name="Uohara A."/>
            <person name="Ohji S."/>
            <person name="Ichikawa N."/>
        </authorList>
    </citation>
    <scope>NUCLEOTIDE SEQUENCE [LARGE SCALE GENOMIC DNA]</scope>
    <source>
        <strain evidence="1 2">NBRC 100334</strain>
    </source>
</reference>
<organism evidence="1 2">
    <name type="scientific">Myxococcus virescens</name>
    <dbReference type="NCBI Taxonomy" id="83456"/>
    <lineage>
        <taxon>Bacteria</taxon>
        <taxon>Pseudomonadati</taxon>
        <taxon>Myxococcota</taxon>
        <taxon>Myxococcia</taxon>
        <taxon>Myxococcales</taxon>
        <taxon>Cystobacterineae</taxon>
        <taxon>Myxococcaceae</taxon>
        <taxon>Myxococcus</taxon>
    </lineage>
</organism>
<name>A0A511HDN5_9BACT</name>
<protein>
    <submittedName>
        <fullName evidence="1">Uncharacterized protein</fullName>
    </submittedName>
</protein>
<evidence type="ECO:0000313" key="1">
    <source>
        <dbReference type="EMBL" id="GEL71667.1"/>
    </source>
</evidence>
<dbReference type="AlphaFoldDB" id="A0A511HDN5"/>
<evidence type="ECO:0000313" key="2">
    <source>
        <dbReference type="Proteomes" id="UP000321224"/>
    </source>
</evidence>
<sequence length="232" mass="26240">MLDGVPERRVMSLGQTVRRPICCPRADGPRFDTGYDQRQSTVDEILDLGHARVIGGHRRQHHADAPLGQGCAGGGTRNGQRWRLRLLPLDNQPQRLLSAKSVGHRDMQHRRCSVGFDRWRELDGEAEFPWDLREVLGNQLRPCVLHLHVRQPDVILRAHHHRMLYALKQPDVATAQLRGGDEVLTTSREVIPEPIQGDLGRAVVMNLQVDRLRHGRIACRVHGNGREHDGDA</sequence>
<gene>
    <name evidence="1" type="ORF">MVI01_34510</name>
</gene>
<proteinExistence type="predicted"/>